<evidence type="ECO:0000256" key="1">
    <source>
        <dbReference type="SAM" id="MobiDB-lite"/>
    </source>
</evidence>
<reference evidence="2" key="1">
    <citation type="journal article" date="2023" name="Science">
        <title>Genome structures resolve the early diversification of teleost fishes.</title>
        <authorList>
            <person name="Parey E."/>
            <person name="Louis A."/>
            <person name="Montfort J."/>
            <person name="Bouchez O."/>
            <person name="Roques C."/>
            <person name="Iampietro C."/>
            <person name="Lluch J."/>
            <person name="Castinel A."/>
            <person name="Donnadieu C."/>
            <person name="Desvignes T."/>
            <person name="Floi Bucao C."/>
            <person name="Jouanno E."/>
            <person name="Wen M."/>
            <person name="Mejri S."/>
            <person name="Dirks R."/>
            <person name="Jansen H."/>
            <person name="Henkel C."/>
            <person name="Chen W.J."/>
            <person name="Zahm M."/>
            <person name="Cabau C."/>
            <person name="Klopp C."/>
            <person name="Thompson A.W."/>
            <person name="Robinson-Rechavi M."/>
            <person name="Braasch I."/>
            <person name="Lecointre G."/>
            <person name="Bobe J."/>
            <person name="Postlethwait J.H."/>
            <person name="Berthelot C."/>
            <person name="Roest Crollius H."/>
            <person name="Guiguen Y."/>
        </authorList>
    </citation>
    <scope>NUCLEOTIDE SEQUENCE</scope>
    <source>
        <strain evidence="2">WJC10195</strain>
    </source>
</reference>
<dbReference type="Proteomes" id="UP001152622">
    <property type="component" value="Chromosome 15"/>
</dbReference>
<keyword evidence="3" id="KW-1185">Reference proteome</keyword>
<accession>A0A9Q1EM98</accession>
<comment type="caution">
    <text evidence="2">The sequence shown here is derived from an EMBL/GenBank/DDBJ whole genome shotgun (WGS) entry which is preliminary data.</text>
</comment>
<evidence type="ECO:0000313" key="2">
    <source>
        <dbReference type="EMBL" id="KAJ8341332.1"/>
    </source>
</evidence>
<name>A0A9Q1EM98_SYNKA</name>
<dbReference type="EMBL" id="JAINUF010000015">
    <property type="protein sequence ID" value="KAJ8341332.1"/>
    <property type="molecule type" value="Genomic_DNA"/>
</dbReference>
<dbReference type="AlphaFoldDB" id="A0A9Q1EM98"/>
<sequence length="121" mass="13411">MAHNAMGTVVHQRLSEAEICMQAPLPLKTRHQREGQGHREAPLKRSAFRVLRSAAHATCQVLPNLTPMDLSGFCTAVQLVEHLGFRSRERNKHGLRGLGKNTVAVLPHSSSQSSKKLYNSH</sequence>
<feature type="region of interest" description="Disordered" evidence="1">
    <location>
        <begin position="90"/>
        <end position="121"/>
    </location>
</feature>
<protein>
    <submittedName>
        <fullName evidence="2">Uncharacterized protein</fullName>
    </submittedName>
</protein>
<gene>
    <name evidence="2" type="ORF">SKAU_G00336230</name>
</gene>
<proteinExistence type="predicted"/>
<organism evidence="2 3">
    <name type="scientific">Synaphobranchus kaupii</name>
    <name type="common">Kaup's arrowtooth eel</name>
    <dbReference type="NCBI Taxonomy" id="118154"/>
    <lineage>
        <taxon>Eukaryota</taxon>
        <taxon>Metazoa</taxon>
        <taxon>Chordata</taxon>
        <taxon>Craniata</taxon>
        <taxon>Vertebrata</taxon>
        <taxon>Euteleostomi</taxon>
        <taxon>Actinopterygii</taxon>
        <taxon>Neopterygii</taxon>
        <taxon>Teleostei</taxon>
        <taxon>Anguilliformes</taxon>
        <taxon>Synaphobranchidae</taxon>
        <taxon>Synaphobranchus</taxon>
    </lineage>
</organism>
<evidence type="ECO:0000313" key="3">
    <source>
        <dbReference type="Proteomes" id="UP001152622"/>
    </source>
</evidence>